<keyword evidence="8 9" id="KW-0472">Membrane</keyword>
<dbReference type="EMBL" id="JAKELL010000041">
    <property type="protein sequence ID" value="KAH8988500.1"/>
    <property type="molecule type" value="Genomic_DNA"/>
</dbReference>
<comment type="function">
    <text evidence="1 9">Required for assembly of cytochrome c oxidase (complex IV).</text>
</comment>
<sequence>MQWPEFAQEFVLNYQPYTMGDSQYVNRKTAARSYRPSGYMSRGLLRAREPYRMKNAITGLAISSFAVGVWLYSMRAVKQDNFDDVDEEARAMVMSGVKDSSKDGGSS</sequence>
<evidence type="ECO:0000313" key="12">
    <source>
        <dbReference type="Proteomes" id="UP001201163"/>
    </source>
</evidence>
<keyword evidence="7 9" id="KW-0496">Mitochondrion</keyword>
<dbReference type="Proteomes" id="UP001201163">
    <property type="component" value="Unassembled WGS sequence"/>
</dbReference>
<dbReference type="GO" id="GO:0033617">
    <property type="term" value="P:mitochondrial respiratory chain complex IV assembly"/>
    <property type="evidence" value="ECO:0007669"/>
    <property type="project" value="UniProtKB-UniRule"/>
</dbReference>
<dbReference type="GO" id="GO:0005743">
    <property type="term" value="C:mitochondrial inner membrane"/>
    <property type="evidence" value="ECO:0007669"/>
    <property type="project" value="UniProtKB-UniRule"/>
</dbReference>
<comment type="caution">
    <text evidence="11">The sequence shown here is derived from an EMBL/GenBank/DDBJ whole genome shotgun (WGS) entry which is preliminary data.</text>
</comment>
<name>A0AAD4QCA8_9AGAM</name>
<evidence type="ECO:0000256" key="6">
    <source>
        <dbReference type="ARBA" id="ARBA00022989"/>
    </source>
</evidence>
<dbReference type="InterPro" id="IPR018628">
    <property type="entry name" value="Coa3_CC"/>
</dbReference>
<keyword evidence="6 9" id="KW-1133">Transmembrane helix</keyword>
<evidence type="ECO:0000259" key="10">
    <source>
        <dbReference type="Pfam" id="PF09813"/>
    </source>
</evidence>
<evidence type="ECO:0000256" key="3">
    <source>
        <dbReference type="ARBA" id="ARBA00007035"/>
    </source>
</evidence>
<evidence type="ECO:0000256" key="7">
    <source>
        <dbReference type="ARBA" id="ARBA00023128"/>
    </source>
</evidence>
<protein>
    <recommendedName>
        <fullName evidence="9">Cytochrome c oxidase assembly factor 3</fullName>
    </recommendedName>
</protein>
<accession>A0AAD4QCA8</accession>
<comment type="subunit">
    <text evidence="4 9">Component of 250-400 kDa complexes called cytochrome oxidase assembly intermediates or COA complexes.</text>
</comment>
<evidence type="ECO:0000313" key="11">
    <source>
        <dbReference type="EMBL" id="KAH8988500.1"/>
    </source>
</evidence>
<evidence type="ECO:0000256" key="9">
    <source>
        <dbReference type="RuleBase" id="RU367056"/>
    </source>
</evidence>
<keyword evidence="12" id="KW-1185">Reference proteome</keyword>
<evidence type="ECO:0000256" key="5">
    <source>
        <dbReference type="ARBA" id="ARBA00022692"/>
    </source>
</evidence>
<evidence type="ECO:0000256" key="4">
    <source>
        <dbReference type="ARBA" id="ARBA00011351"/>
    </source>
</evidence>
<gene>
    <name evidence="11" type="ORF">EDB92DRAFT_1870921</name>
</gene>
<dbReference type="InterPro" id="IPR041752">
    <property type="entry name" value="Coa3"/>
</dbReference>
<dbReference type="PANTHER" id="PTHR15642">
    <property type="entry name" value="CYTOCHROME C OXIDASE ASSEMBLY FACTOR 3, MITOCHONDRIAL"/>
    <property type="match status" value="1"/>
</dbReference>
<feature type="domain" description="Cytochrome c oxidase assembly factor 3 mitochondrial coiled-coil" evidence="10">
    <location>
        <begin position="44"/>
        <end position="89"/>
    </location>
</feature>
<dbReference type="Pfam" id="PF09813">
    <property type="entry name" value="Coa3_cc"/>
    <property type="match status" value="1"/>
</dbReference>
<evidence type="ECO:0000256" key="8">
    <source>
        <dbReference type="ARBA" id="ARBA00023136"/>
    </source>
</evidence>
<keyword evidence="5 9" id="KW-0812">Transmembrane</keyword>
<reference evidence="11" key="1">
    <citation type="submission" date="2022-01" db="EMBL/GenBank/DDBJ databases">
        <title>Comparative genomics reveals a dynamic genome evolution in the ectomycorrhizal milk-cap (Lactarius) mushrooms.</title>
        <authorList>
            <consortium name="DOE Joint Genome Institute"/>
            <person name="Lebreton A."/>
            <person name="Tang N."/>
            <person name="Kuo A."/>
            <person name="LaButti K."/>
            <person name="Drula E."/>
            <person name="Barry K."/>
            <person name="Clum A."/>
            <person name="Lipzen A."/>
            <person name="Mousain D."/>
            <person name="Ng V."/>
            <person name="Wang R."/>
            <person name="Wang X."/>
            <person name="Dai Y."/>
            <person name="Henrissat B."/>
            <person name="Grigoriev I.V."/>
            <person name="Guerin-Laguette A."/>
            <person name="Yu F."/>
            <person name="Martin F.M."/>
        </authorList>
    </citation>
    <scope>NUCLEOTIDE SEQUENCE</scope>
    <source>
        <strain evidence="11">QP</strain>
    </source>
</reference>
<evidence type="ECO:0000256" key="2">
    <source>
        <dbReference type="ARBA" id="ARBA00004304"/>
    </source>
</evidence>
<comment type="subcellular location">
    <subcellularLocation>
        <location evidence="2">Mitochondrion membrane</location>
        <topology evidence="2">Single-pass membrane protein</topology>
    </subcellularLocation>
</comment>
<organism evidence="11 12">
    <name type="scientific">Lactarius akahatsu</name>
    <dbReference type="NCBI Taxonomy" id="416441"/>
    <lineage>
        <taxon>Eukaryota</taxon>
        <taxon>Fungi</taxon>
        <taxon>Dikarya</taxon>
        <taxon>Basidiomycota</taxon>
        <taxon>Agaricomycotina</taxon>
        <taxon>Agaricomycetes</taxon>
        <taxon>Russulales</taxon>
        <taxon>Russulaceae</taxon>
        <taxon>Lactarius</taxon>
    </lineage>
</organism>
<dbReference type="PANTHER" id="PTHR15642:SF3">
    <property type="entry name" value="CYTOCHROME C OXIDASE ASSEMBLY FACTOR 3 HOMOLOG, MITOCHONDRIAL"/>
    <property type="match status" value="1"/>
</dbReference>
<feature type="transmembrane region" description="Helical" evidence="9">
    <location>
        <begin position="56"/>
        <end position="73"/>
    </location>
</feature>
<dbReference type="AlphaFoldDB" id="A0AAD4QCA8"/>
<keyword evidence="9" id="KW-0999">Mitochondrion inner membrane</keyword>
<evidence type="ECO:0000256" key="1">
    <source>
        <dbReference type="ARBA" id="ARBA00003064"/>
    </source>
</evidence>
<proteinExistence type="inferred from homology"/>
<comment type="similarity">
    <text evidence="3 9">Belongs to the COA3 family.</text>
</comment>